<dbReference type="InterPro" id="IPR032698">
    <property type="entry name" value="SirB1_N"/>
</dbReference>
<feature type="domain" description="Protein SirB1 N-terminal" evidence="1">
    <location>
        <begin position="200"/>
        <end position="352"/>
    </location>
</feature>
<dbReference type="PANTHER" id="PTHR31350">
    <property type="entry name" value="SI:DKEY-261L7.2"/>
    <property type="match status" value="1"/>
</dbReference>
<dbReference type="EMBL" id="NMUH01002128">
    <property type="protein sequence ID" value="MQL98024.1"/>
    <property type="molecule type" value="Genomic_DNA"/>
</dbReference>
<dbReference type="SMR" id="A0A843VYQ9"/>
<keyword evidence="3" id="KW-1185">Reference proteome</keyword>
<protein>
    <recommendedName>
        <fullName evidence="1">Protein SirB1 N-terminal domain-containing protein</fullName>
    </recommendedName>
</protein>
<evidence type="ECO:0000313" key="2">
    <source>
        <dbReference type="EMBL" id="MQL98024.1"/>
    </source>
</evidence>
<comment type="caution">
    <text evidence="2">The sequence shown here is derived from an EMBL/GenBank/DDBJ whole genome shotgun (WGS) entry which is preliminary data.</text>
</comment>
<reference evidence="2" key="1">
    <citation type="submission" date="2017-07" db="EMBL/GenBank/DDBJ databases">
        <title>Taro Niue Genome Assembly and Annotation.</title>
        <authorList>
            <person name="Atibalentja N."/>
            <person name="Keating K."/>
            <person name="Fields C.J."/>
        </authorList>
    </citation>
    <scope>NUCLEOTIDE SEQUENCE</scope>
    <source>
        <strain evidence="2">Niue_2</strain>
        <tissue evidence="2">Leaf</tissue>
    </source>
</reference>
<dbReference type="AlphaFoldDB" id="A0A843VYQ9"/>
<gene>
    <name evidence="2" type="ORF">Taro_030716</name>
</gene>
<dbReference type="Pfam" id="PF13369">
    <property type="entry name" value="Transglut_core2"/>
    <property type="match status" value="1"/>
</dbReference>
<sequence length="488" mass="53911">MSCGFLSSHFVVPSPPLPNSMVHGCSGAGEGGMSLLGCDDRIVSAIGVVNSSLLSTGLPHTTFRSNRLRRRWWDGSKMNSKRDGIAAPRAAPAPFLAAAGQTAATKRDHRRGDCDLEIFKAAREKFTQEISFRNKDKDISIVKALLYVAAEDEAFMAYNRDIDASSIVSERRDVVLPIEDHSELDSLESISLAGKNISGWLDELDCIAKEVEAQLVSRDIGCHLGEVLEAVNAVLFESRGFRRFPVLVDSKFSYLHSVLSSGCGSAIMLSIIYIEVCQRLGVTIVGSRFGEDFLIWPQTGNPEELFKVSSGHSLFAIVNGSCVEDPKSKASDLNSKSLLGLEIATNRDIIGIALANLIRLHWKRASKANHGLMLTSPLRSVHIGYEQSSKIDNLKVPLLRPQELRLALMAAERLLTLQPHNWTLRRDHGMLLYYNRRYGEAVQELSICMAFAPEEEVEVLEPFVEKLHLLRLETSWKSIGQASKQAVP</sequence>
<proteinExistence type="predicted"/>
<dbReference type="PANTHER" id="PTHR31350:SF30">
    <property type="entry name" value="TRANSGLUTAMINASE FAMILY PROTEIN"/>
    <property type="match status" value="1"/>
</dbReference>
<organism evidence="2 3">
    <name type="scientific">Colocasia esculenta</name>
    <name type="common">Wild taro</name>
    <name type="synonym">Arum esculentum</name>
    <dbReference type="NCBI Taxonomy" id="4460"/>
    <lineage>
        <taxon>Eukaryota</taxon>
        <taxon>Viridiplantae</taxon>
        <taxon>Streptophyta</taxon>
        <taxon>Embryophyta</taxon>
        <taxon>Tracheophyta</taxon>
        <taxon>Spermatophyta</taxon>
        <taxon>Magnoliopsida</taxon>
        <taxon>Liliopsida</taxon>
        <taxon>Araceae</taxon>
        <taxon>Aroideae</taxon>
        <taxon>Colocasieae</taxon>
        <taxon>Colocasia</taxon>
    </lineage>
</organism>
<dbReference type="OrthoDB" id="28868at2759"/>
<dbReference type="Proteomes" id="UP000652761">
    <property type="component" value="Unassembled WGS sequence"/>
</dbReference>
<evidence type="ECO:0000313" key="3">
    <source>
        <dbReference type="Proteomes" id="UP000652761"/>
    </source>
</evidence>
<name>A0A843VYQ9_COLES</name>
<accession>A0A843VYQ9</accession>
<evidence type="ECO:0000259" key="1">
    <source>
        <dbReference type="Pfam" id="PF13369"/>
    </source>
</evidence>